<dbReference type="GO" id="GO:0005886">
    <property type="term" value="C:plasma membrane"/>
    <property type="evidence" value="ECO:0007669"/>
    <property type="project" value="UniProtKB-SubCell"/>
</dbReference>
<dbReference type="PANTHER" id="PTHR38100:SF1">
    <property type="entry name" value="HIGH FREQUENCY LYSOGENIZATION PROTEIN HFLD"/>
    <property type="match status" value="1"/>
</dbReference>
<dbReference type="EMBL" id="LPUF01000001">
    <property type="protein sequence ID" value="OQK17187.1"/>
    <property type="molecule type" value="Genomic_DNA"/>
</dbReference>
<dbReference type="RefSeq" id="WP_080521798.1">
    <property type="nucleotide sequence ID" value="NZ_LPUF01000001.1"/>
</dbReference>
<protein>
    <recommendedName>
        <fullName evidence="4">High frequency lysogenization protein HflD homolog</fullName>
    </recommendedName>
</protein>
<keyword evidence="6" id="KW-1185">Reference proteome</keyword>
<dbReference type="STRING" id="1420851.AU255_04650"/>
<dbReference type="GO" id="GO:0005737">
    <property type="term" value="C:cytoplasm"/>
    <property type="evidence" value="ECO:0007669"/>
    <property type="project" value="UniProtKB-SubCell"/>
</dbReference>
<keyword evidence="1 4" id="KW-1003">Cell membrane</keyword>
<name>A0A1V8M6L1_9GAMM</name>
<accession>A0A1V8M6L1</accession>
<dbReference type="InterPro" id="IPR007451">
    <property type="entry name" value="HflD"/>
</dbReference>
<dbReference type="NCBIfam" id="NF001246">
    <property type="entry name" value="PRK00218.1-2"/>
    <property type="match status" value="1"/>
</dbReference>
<evidence type="ECO:0000256" key="2">
    <source>
        <dbReference type="ARBA" id="ARBA00022490"/>
    </source>
</evidence>
<evidence type="ECO:0000256" key="1">
    <source>
        <dbReference type="ARBA" id="ARBA00022475"/>
    </source>
</evidence>
<dbReference type="PANTHER" id="PTHR38100">
    <property type="entry name" value="HIGH FREQUENCY LYSOGENIZATION PROTEIN HFLD"/>
    <property type="match status" value="1"/>
</dbReference>
<evidence type="ECO:0000256" key="4">
    <source>
        <dbReference type="HAMAP-Rule" id="MF_00695"/>
    </source>
</evidence>
<dbReference type="InterPro" id="IPR035932">
    <property type="entry name" value="HflD-like_sf"/>
</dbReference>
<dbReference type="AlphaFoldDB" id="A0A1V8M6L1"/>
<dbReference type="Proteomes" id="UP000191980">
    <property type="component" value="Unassembled WGS sequence"/>
</dbReference>
<dbReference type="Gene3D" id="1.10.3890.10">
    <property type="entry name" value="HflD-like"/>
    <property type="match status" value="1"/>
</dbReference>
<comment type="caution">
    <text evidence="5">The sequence shown here is derived from an EMBL/GenBank/DDBJ whole genome shotgun (WGS) entry which is preliminary data.</text>
</comment>
<evidence type="ECO:0000256" key="3">
    <source>
        <dbReference type="ARBA" id="ARBA00023136"/>
    </source>
</evidence>
<dbReference type="SUPFAM" id="SSF101322">
    <property type="entry name" value="YcfC-like"/>
    <property type="match status" value="1"/>
</dbReference>
<dbReference type="HAMAP" id="MF_00695">
    <property type="entry name" value="HflD_protein"/>
    <property type="match status" value="1"/>
</dbReference>
<comment type="similarity">
    <text evidence="4">Belongs to the HflD family.</text>
</comment>
<organism evidence="5 6">
    <name type="scientific">Methyloprofundus sedimenti</name>
    <dbReference type="NCBI Taxonomy" id="1420851"/>
    <lineage>
        <taxon>Bacteria</taxon>
        <taxon>Pseudomonadati</taxon>
        <taxon>Pseudomonadota</taxon>
        <taxon>Gammaproteobacteria</taxon>
        <taxon>Methylococcales</taxon>
        <taxon>Methylococcaceae</taxon>
        <taxon>Methyloprofundus</taxon>
    </lineage>
</organism>
<comment type="subcellular location">
    <subcellularLocation>
        <location evidence="4">Cytoplasm</location>
    </subcellularLocation>
    <subcellularLocation>
        <location evidence="4">Cell membrane</location>
        <topology evidence="4">Peripheral membrane protein</topology>
        <orientation evidence="4">Cytoplasmic side</orientation>
    </subcellularLocation>
</comment>
<evidence type="ECO:0000313" key="5">
    <source>
        <dbReference type="EMBL" id="OQK17187.1"/>
    </source>
</evidence>
<sequence>MSFKTITYQTIALAGIAQATYLVQQLATTGKADKQAMQASLGSLLALEADNPVDIYGGLPGIKLGLEQLQLQLKTHSIPNPEIARYAASLIFLETNFSANKEMLKTVRDKITIAQAQSEHFGVMHENVIAHLADIYHGTISTIDPRIIVNGDQTYLSSPEVVNKIRALLLSGIRSAMLWKQCGGSRWRFIFFRQKMRTEIEFLLAELKSEKNV</sequence>
<keyword evidence="2 4" id="KW-0963">Cytoplasm</keyword>
<dbReference type="OrthoDB" id="9788031at2"/>
<evidence type="ECO:0000313" key="6">
    <source>
        <dbReference type="Proteomes" id="UP000191980"/>
    </source>
</evidence>
<reference evidence="5 6" key="1">
    <citation type="submission" date="2015-12" db="EMBL/GenBank/DDBJ databases">
        <authorList>
            <person name="Shamseldin A."/>
            <person name="Moawad H."/>
            <person name="Abd El-Rahim W.M."/>
            <person name="Sadowsky M.J."/>
        </authorList>
    </citation>
    <scope>NUCLEOTIDE SEQUENCE [LARGE SCALE GENOMIC DNA]</scope>
    <source>
        <strain evidence="5 6">WF1</strain>
    </source>
</reference>
<proteinExistence type="inferred from homology"/>
<keyword evidence="3 4" id="KW-0472">Membrane</keyword>
<gene>
    <name evidence="4" type="primary">hflD</name>
    <name evidence="5" type="ORF">AU255_04650</name>
</gene>
<dbReference type="Pfam" id="PF04356">
    <property type="entry name" value="DUF489"/>
    <property type="match status" value="1"/>
</dbReference>